<dbReference type="Gene3D" id="3.40.50.1220">
    <property type="entry name" value="TPP-binding domain"/>
    <property type="match status" value="1"/>
</dbReference>
<gene>
    <name evidence="1" type="ORF">DIC66_17790</name>
</gene>
<sequence>MQLIRNGPDIPERLLEAHEDGRVVFFCGAGISYPAGLPGFGGLVKRLYSALTPTPTAVQQAAIKSGLFDTAIGLLESDIVNGRETVRRHLASVLTATSSAPSTRATHDALLTLSQSREGRTRLITTNFDRLFEEVISARALQIEQYRAPLLPVPKNRWDGLVYLHGLLDAKPTPGTLDRLVISSGDFGLAYLTERWAARFVSELFRSYTVCFVGYSINDPVLRYMTDALAADRLLGESSPEMFAFGSFSKGKESERTNEWKAKNVTPILYREHQGHSYLHKTLRAWADTYRDGVRGKESIVVASAIGRPLASTKQDDFVGRVLWALSDPGGLPAQRFADMDPVPALDWLEPLSNERFLHADLARFGVVPAEVKDDKLAFSLLQRPTPYSLAPLMSLVGRGASGAKWDAVMHQLARWLTRHLDDSTLLIWMAKRGGQLHEEFVWLIERKLEELDKLERDSDTTKLQRIRFNAPSAVPRPMMRTLWRLLLTGRVRLARGSFDLYRWREHFTRDGMTASLRLALREALTPCISIREPFHWASDDDEAGEPKRIKDLVEWELELATDHVRSVLRDLPHDGRWADALPGLLEDFTALLRDAMDLRRELGDAEDRSDHSYVLRPSISDHGQNNDFNDWTELIELARDAWLAMAERSPEQARIAAEAWMAKPYPVFHRLAFFAAAQSRGIPTRLALDWLLSADKWWLWSVETQREAMRLLVALVPLLDATMLAELERAILTGPPREMVRDDIDPAEWDRFLAREVWLLLAKMAATGVELGHEARQRLDALSGQYPAWQLDTSEREEFPVWSEGAGWGGDIDPWRSFTPMPHSRSGVLNYLREHPDLKPGQQDDWKERCLDSFQATAYALCQLAHQGVWPAGRWKDALQVWSDEKLRDRSWHLMAPVLSAAPPELFAVVDRGIGWWLRQLAKTFQGHNKLFLELAHRLLQLSDEDDGAVDDPVLRAINDPIGHVTEALLSWWYRQSLEDGQGLNDDLKPIFTALCDTQVRKFRHGRVLLAANVITLFRVDGNWTKEHLLPLFDWQRSDLEARAAWEGFLWSPRLYRPLMEVLKPAFLDTANHYAQLGDHGKQYAAILTFAALDPGDNFNRTELAHAIRTLPAQGLHEAADALVLAQEAAGEQREEYWRNRVQPFWEKVWPNSNDAVSRGNAEPLARLCISAGAEFASAVASIGNWLRTVEHPDFVVHRLSESGLARQFPPDALQFLDAILHDQPRWAPRELRKCLDDVVQVAPDLRQDQRWLRLDQYARAHGD</sequence>
<dbReference type="EMBL" id="QFZK01000015">
    <property type="protein sequence ID" value="RFO95486.1"/>
    <property type="molecule type" value="Genomic_DNA"/>
</dbReference>
<dbReference type="RefSeq" id="WP_117179450.1">
    <property type="nucleotide sequence ID" value="NZ_QFZK01000015.1"/>
</dbReference>
<dbReference type="AlphaFoldDB" id="A0A3E1R7Z7"/>
<keyword evidence="2" id="KW-1185">Reference proteome</keyword>
<dbReference type="Pfam" id="PF13289">
    <property type="entry name" value="SIR2_2"/>
    <property type="match status" value="1"/>
</dbReference>
<dbReference type="InterPro" id="IPR029035">
    <property type="entry name" value="DHS-like_NAD/FAD-binding_dom"/>
</dbReference>
<reference evidence="1 2" key="1">
    <citation type="submission" date="2018-05" db="EMBL/GenBank/DDBJ databases">
        <title>Rhodoferax soyangensis sp.nov., isolated from an oligotrophic freshwater lake.</title>
        <authorList>
            <person name="Park M."/>
        </authorList>
    </citation>
    <scope>NUCLEOTIDE SEQUENCE [LARGE SCALE GENOMIC DNA]</scope>
    <source>
        <strain evidence="1 2">IMCC26218</strain>
    </source>
</reference>
<dbReference type="NCBIfam" id="NF041818">
    <property type="entry name" value="Dsr1"/>
    <property type="match status" value="1"/>
</dbReference>
<accession>A0A3E1R7Z7</accession>
<dbReference type="SUPFAM" id="SSF52467">
    <property type="entry name" value="DHS-like NAD/FAD-binding domain"/>
    <property type="match status" value="1"/>
</dbReference>
<name>A0A3E1R7Z7_9BURK</name>
<proteinExistence type="predicted"/>
<protein>
    <submittedName>
        <fullName evidence="1">Uncharacterized protein</fullName>
    </submittedName>
</protein>
<evidence type="ECO:0000313" key="1">
    <source>
        <dbReference type="EMBL" id="RFO95486.1"/>
    </source>
</evidence>
<organism evidence="1 2">
    <name type="scientific">Rhodoferax lacus</name>
    <dbReference type="NCBI Taxonomy" id="2184758"/>
    <lineage>
        <taxon>Bacteria</taxon>
        <taxon>Pseudomonadati</taxon>
        <taxon>Pseudomonadota</taxon>
        <taxon>Betaproteobacteria</taxon>
        <taxon>Burkholderiales</taxon>
        <taxon>Comamonadaceae</taxon>
        <taxon>Rhodoferax</taxon>
    </lineage>
</organism>
<dbReference type="Proteomes" id="UP000260665">
    <property type="component" value="Unassembled WGS sequence"/>
</dbReference>
<comment type="caution">
    <text evidence="1">The sequence shown here is derived from an EMBL/GenBank/DDBJ whole genome shotgun (WGS) entry which is preliminary data.</text>
</comment>
<dbReference type="OrthoDB" id="2077946at2"/>
<evidence type="ECO:0000313" key="2">
    <source>
        <dbReference type="Proteomes" id="UP000260665"/>
    </source>
</evidence>